<evidence type="ECO:0000256" key="7">
    <source>
        <dbReference type="ARBA" id="ARBA00022840"/>
    </source>
</evidence>
<dbReference type="PRINTS" id="PR00344">
    <property type="entry name" value="BCTRLSENSOR"/>
</dbReference>
<dbReference type="Gene3D" id="1.10.287.130">
    <property type="match status" value="1"/>
</dbReference>
<dbReference type="Gene3D" id="3.30.565.10">
    <property type="entry name" value="Histidine kinase-like ATPase, C-terminal domain"/>
    <property type="match status" value="1"/>
</dbReference>
<evidence type="ECO:0000313" key="11">
    <source>
        <dbReference type="Proteomes" id="UP000003586"/>
    </source>
</evidence>
<evidence type="ECO:0000313" key="10">
    <source>
        <dbReference type="EMBL" id="AHF14353.1"/>
    </source>
</evidence>
<dbReference type="STRING" id="929713.NIASO_02485"/>
<gene>
    <name evidence="10" type="ORF">NIASO_02485</name>
</gene>
<organism evidence="10 11">
    <name type="scientific">Niabella soli DSM 19437</name>
    <dbReference type="NCBI Taxonomy" id="929713"/>
    <lineage>
        <taxon>Bacteria</taxon>
        <taxon>Pseudomonadati</taxon>
        <taxon>Bacteroidota</taxon>
        <taxon>Chitinophagia</taxon>
        <taxon>Chitinophagales</taxon>
        <taxon>Chitinophagaceae</taxon>
        <taxon>Niabella</taxon>
    </lineage>
</organism>
<dbReference type="AlphaFoldDB" id="W0EXR7"/>
<keyword evidence="7" id="KW-0067">ATP-binding</keyword>
<keyword evidence="4" id="KW-0808">Transferase</keyword>
<dbReference type="SUPFAM" id="SSF55874">
    <property type="entry name" value="ATPase domain of HSP90 chaperone/DNA topoisomerase II/histidine kinase"/>
    <property type="match status" value="1"/>
</dbReference>
<keyword evidence="11" id="KW-1185">Reference proteome</keyword>
<evidence type="ECO:0000259" key="9">
    <source>
        <dbReference type="PROSITE" id="PS50109"/>
    </source>
</evidence>
<dbReference type="EMBL" id="CP007035">
    <property type="protein sequence ID" value="AHF14353.1"/>
    <property type="molecule type" value="Genomic_DNA"/>
</dbReference>
<dbReference type="GO" id="GO:0005524">
    <property type="term" value="F:ATP binding"/>
    <property type="evidence" value="ECO:0007669"/>
    <property type="project" value="UniProtKB-KW"/>
</dbReference>
<evidence type="ECO:0000256" key="6">
    <source>
        <dbReference type="ARBA" id="ARBA00022777"/>
    </source>
</evidence>
<dbReference type="PANTHER" id="PTHR43065">
    <property type="entry name" value="SENSOR HISTIDINE KINASE"/>
    <property type="match status" value="1"/>
</dbReference>
<dbReference type="CDD" id="cd00082">
    <property type="entry name" value="HisKA"/>
    <property type="match status" value="1"/>
</dbReference>
<dbReference type="InterPro" id="IPR004358">
    <property type="entry name" value="Sig_transdc_His_kin-like_C"/>
</dbReference>
<keyword evidence="6 10" id="KW-0418">Kinase</keyword>
<proteinExistence type="predicted"/>
<dbReference type="SMART" id="SM00387">
    <property type="entry name" value="HATPase_c"/>
    <property type="match status" value="1"/>
</dbReference>
<dbReference type="Pfam" id="PF02518">
    <property type="entry name" value="HATPase_c"/>
    <property type="match status" value="1"/>
</dbReference>
<evidence type="ECO:0000256" key="1">
    <source>
        <dbReference type="ARBA" id="ARBA00000085"/>
    </source>
</evidence>
<dbReference type="HOGENOM" id="CLU_000445_89_1_10"/>
<keyword evidence="5" id="KW-0547">Nucleotide-binding</keyword>
<dbReference type="InterPro" id="IPR036890">
    <property type="entry name" value="HATPase_C_sf"/>
</dbReference>
<feature type="domain" description="Histidine kinase" evidence="9">
    <location>
        <begin position="29"/>
        <end position="238"/>
    </location>
</feature>
<evidence type="ECO:0000256" key="4">
    <source>
        <dbReference type="ARBA" id="ARBA00022679"/>
    </source>
</evidence>
<reference evidence="10 11" key="1">
    <citation type="submission" date="2013-12" db="EMBL/GenBank/DDBJ databases">
        <authorList>
            <consortium name="DOE Joint Genome Institute"/>
            <person name="Eisen J."/>
            <person name="Huntemann M."/>
            <person name="Han J."/>
            <person name="Chen A."/>
            <person name="Kyrpides N."/>
            <person name="Mavromatis K."/>
            <person name="Markowitz V."/>
            <person name="Palaniappan K."/>
            <person name="Ivanova N."/>
            <person name="Schaumberg A."/>
            <person name="Pati A."/>
            <person name="Liolios K."/>
            <person name="Nordberg H.P."/>
            <person name="Cantor M.N."/>
            <person name="Hua S.X."/>
            <person name="Woyke T."/>
        </authorList>
    </citation>
    <scope>NUCLEOTIDE SEQUENCE [LARGE SCALE GENOMIC DNA]</scope>
    <source>
        <strain evidence="11">DSM 19437</strain>
    </source>
</reference>
<accession>W0EXR7</accession>
<name>W0EXR7_9BACT</name>
<dbReference type="Pfam" id="PF00512">
    <property type="entry name" value="HisKA"/>
    <property type="match status" value="1"/>
</dbReference>
<keyword evidence="3" id="KW-0597">Phosphoprotein</keyword>
<comment type="catalytic activity">
    <reaction evidence="1">
        <text>ATP + protein L-histidine = ADP + protein N-phospho-L-histidine.</text>
        <dbReference type="EC" id="2.7.13.3"/>
    </reaction>
</comment>
<dbReference type="SMART" id="SM00388">
    <property type="entry name" value="HisKA"/>
    <property type="match status" value="1"/>
</dbReference>
<keyword evidence="8" id="KW-0902">Two-component regulatory system</keyword>
<dbReference type="InterPro" id="IPR003594">
    <property type="entry name" value="HATPase_dom"/>
</dbReference>
<dbReference type="PROSITE" id="PS50109">
    <property type="entry name" value="HIS_KIN"/>
    <property type="match status" value="1"/>
</dbReference>
<dbReference type="PANTHER" id="PTHR43065:SF10">
    <property type="entry name" value="PEROXIDE STRESS-ACTIVATED HISTIDINE KINASE MAK3"/>
    <property type="match status" value="1"/>
</dbReference>
<dbReference type="InterPro" id="IPR036097">
    <property type="entry name" value="HisK_dim/P_sf"/>
</dbReference>
<evidence type="ECO:0000256" key="8">
    <source>
        <dbReference type="ARBA" id="ARBA00023012"/>
    </source>
</evidence>
<dbReference type="GO" id="GO:0000155">
    <property type="term" value="F:phosphorelay sensor kinase activity"/>
    <property type="evidence" value="ECO:0007669"/>
    <property type="project" value="InterPro"/>
</dbReference>
<dbReference type="EC" id="2.7.13.3" evidence="2"/>
<dbReference type="Proteomes" id="UP000003586">
    <property type="component" value="Chromosome"/>
</dbReference>
<evidence type="ECO:0000256" key="5">
    <source>
        <dbReference type="ARBA" id="ARBA00022741"/>
    </source>
</evidence>
<sequence length="238" mass="26856">MKELSEKNVELNELKGVEKLASIGRVSRVMAHEVRNPLTNIALAAEQLRDVPGFAKEEEAELLINIINRNSARISQMVADLLNATKFMELDRQKENINQLLDESLLMARDRLLLRKIQVIKNYSTDLCDVMVDKERIRLAFLNIIVNAIEAMDEGGGILELTTLKQEDKCIVEVRDNGKGMDEDTLQNLFEPYFTSKSKGNGLGLTHTQNIILNHKGSIKVLSEPERGSRFIISLNLV</sequence>
<dbReference type="InterPro" id="IPR003661">
    <property type="entry name" value="HisK_dim/P_dom"/>
</dbReference>
<evidence type="ECO:0000256" key="3">
    <source>
        <dbReference type="ARBA" id="ARBA00022553"/>
    </source>
</evidence>
<protein>
    <recommendedName>
        <fullName evidence="2">histidine kinase</fullName>
        <ecNumber evidence="2">2.7.13.3</ecNumber>
    </recommendedName>
</protein>
<dbReference type="InterPro" id="IPR005467">
    <property type="entry name" value="His_kinase_dom"/>
</dbReference>
<dbReference type="KEGG" id="nso:NIASO_02485"/>
<dbReference type="SUPFAM" id="SSF47384">
    <property type="entry name" value="Homodimeric domain of signal transducing histidine kinase"/>
    <property type="match status" value="1"/>
</dbReference>
<evidence type="ECO:0000256" key="2">
    <source>
        <dbReference type="ARBA" id="ARBA00012438"/>
    </source>
</evidence>
<dbReference type="eggNOG" id="COG5000">
    <property type="taxonomic scope" value="Bacteria"/>
</dbReference>